<dbReference type="RefSeq" id="WP_211937642.1">
    <property type="nucleotide sequence ID" value="NZ_CP073078.1"/>
</dbReference>
<keyword evidence="3" id="KW-1185">Reference proteome</keyword>
<name>A0A975FY61_9CAUL</name>
<dbReference type="EMBL" id="CP073078">
    <property type="protein sequence ID" value="QUD87590.1"/>
    <property type="molecule type" value="Genomic_DNA"/>
</dbReference>
<gene>
    <name evidence="2" type="ORF">KCG34_21470</name>
</gene>
<dbReference type="Proteomes" id="UP000676409">
    <property type="component" value="Chromosome"/>
</dbReference>
<sequence>MSNNTEPFGFIAFKFDERTKSPKGFILTYKRSELDLWLAQPNTSESEGAPGKDRATSDRAEEGVEQSESETLSRLLKSYSKSMSSIRSTFTLTLVLGPAMQVGTINTSLIPHAEKHLTKLADDEKSKIYSFSIADSVEIARKVNKYMETKDGFDQLPSAILLTIGAIFDSQFSEILKYFLSIRPERYKSSDKALSLKEIFSMKSLDDVIEKVIVDEIADKMRGSHAEQIDFVEKQFDVDIISSYSRWPEFIEIFERRNLAAHGNLVVNGIYLKKCAAAGAGVNSLPKIDAKLEIDAQYLNSSVDILTEFGLLLISTLWRKHKAPNDEASFQLINDLCVTFIKEKRYMLAIRLLESGLQKKKVVCPDIILKMMTVNLANAHKKAGNIAKCKDILDNADFSAANDSFQLCVAALHEDIPRVISLMAPVAQGGQVHAGNFRDWPVLDWVRDHPDVVVKFEEVYGEPIQKKVDEDIRDEIIVEDVADLNDVDDTGTVH</sequence>
<accession>A0A975FY61</accession>
<evidence type="ECO:0000313" key="2">
    <source>
        <dbReference type="EMBL" id="QUD87590.1"/>
    </source>
</evidence>
<protein>
    <submittedName>
        <fullName evidence="2">Uncharacterized protein</fullName>
    </submittedName>
</protein>
<evidence type="ECO:0000313" key="3">
    <source>
        <dbReference type="Proteomes" id="UP000676409"/>
    </source>
</evidence>
<organism evidence="2 3">
    <name type="scientific">Phenylobacterium montanum</name>
    <dbReference type="NCBI Taxonomy" id="2823693"/>
    <lineage>
        <taxon>Bacteria</taxon>
        <taxon>Pseudomonadati</taxon>
        <taxon>Pseudomonadota</taxon>
        <taxon>Alphaproteobacteria</taxon>
        <taxon>Caulobacterales</taxon>
        <taxon>Caulobacteraceae</taxon>
        <taxon>Phenylobacterium</taxon>
    </lineage>
</organism>
<reference evidence="2" key="1">
    <citation type="submission" date="2021-04" db="EMBL/GenBank/DDBJ databases">
        <title>The complete genome sequence of Caulobacter sp. S6.</title>
        <authorList>
            <person name="Tang Y."/>
            <person name="Ouyang W."/>
            <person name="Liu Q."/>
            <person name="Huang B."/>
            <person name="Guo Z."/>
            <person name="Lei P."/>
        </authorList>
    </citation>
    <scope>NUCLEOTIDE SEQUENCE</scope>
    <source>
        <strain evidence="2">S6</strain>
    </source>
</reference>
<feature type="region of interest" description="Disordered" evidence="1">
    <location>
        <begin position="40"/>
        <end position="68"/>
    </location>
</feature>
<proteinExistence type="predicted"/>
<feature type="compositionally biased region" description="Basic and acidic residues" evidence="1">
    <location>
        <begin position="50"/>
        <end position="62"/>
    </location>
</feature>
<dbReference type="AlphaFoldDB" id="A0A975FY61"/>
<dbReference type="KEGG" id="caul:KCG34_21470"/>
<evidence type="ECO:0000256" key="1">
    <source>
        <dbReference type="SAM" id="MobiDB-lite"/>
    </source>
</evidence>